<accession>A0A6A6Q1I3</accession>
<dbReference type="GeneID" id="54474140"/>
<organism evidence="2 3">
    <name type="scientific">Neohortaea acidophila</name>
    <dbReference type="NCBI Taxonomy" id="245834"/>
    <lineage>
        <taxon>Eukaryota</taxon>
        <taxon>Fungi</taxon>
        <taxon>Dikarya</taxon>
        <taxon>Ascomycota</taxon>
        <taxon>Pezizomycotina</taxon>
        <taxon>Dothideomycetes</taxon>
        <taxon>Dothideomycetidae</taxon>
        <taxon>Mycosphaerellales</taxon>
        <taxon>Teratosphaeriaceae</taxon>
        <taxon>Neohortaea</taxon>
    </lineage>
</organism>
<evidence type="ECO:0000313" key="2">
    <source>
        <dbReference type="EMBL" id="KAF2485881.1"/>
    </source>
</evidence>
<dbReference type="RefSeq" id="XP_033592450.1">
    <property type="nucleotide sequence ID" value="XM_033733138.1"/>
</dbReference>
<dbReference type="EMBL" id="MU001633">
    <property type="protein sequence ID" value="KAF2485881.1"/>
    <property type="molecule type" value="Genomic_DNA"/>
</dbReference>
<keyword evidence="1" id="KW-0175">Coiled coil</keyword>
<proteinExistence type="predicted"/>
<protein>
    <submittedName>
        <fullName evidence="2">Uncharacterized protein</fullName>
    </submittedName>
</protein>
<dbReference type="AlphaFoldDB" id="A0A6A6Q1I3"/>
<reference evidence="2" key="1">
    <citation type="journal article" date="2020" name="Stud. Mycol.">
        <title>101 Dothideomycetes genomes: a test case for predicting lifestyles and emergence of pathogens.</title>
        <authorList>
            <person name="Haridas S."/>
            <person name="Albert R."/>
            <person name="Binder M."/>
            <person name="Bloem J."/>
            <person name="Labutti K."/>
            <person name="Salamov A."/>
            <person name="Andreopoulos B."/>
            <person name="Baker S."/>
            <person name="Barry K."/>
            <person name="Bills G."/>
            <person name="Bluhm B."/>
            <person name="Cannon C."/>
            <person name="Castanera R."/>
            <person name="Culley D."/>
            <person name="Daum C."/>
            <person name="Ezra D."/>
            <person name="Gonzalez J."/>
            <person name="Henrissat B."/>
            <person name="Kuo A."/>
            <person name="Liang C."/>
            <person name="Lipzen A."/>
            <person name="Lutzoni F."/>
            <person name="Magnuson J."/>
            <person name="Mondo S."/>
            <person name="Nolan M."/>
            <person name="Ohm R."/>
            <person name="Pangilinan J."/>
            <person name="Park H.-J."/>
            <person name="Ramirez L."/>
            <person name="Alfaro M."/>
            <person name="Sun H."/>
            <person name="Tritt A."/>
            <person name="Yoshinaga Y."/>
            <person name="Zwiers L.-H."/>
            <person name="Turgeon B."/>
            <person name="Goodwin S."/>
            <person name="Spatafora J."/>
            <person name="Crous P."/>
            <person name="Grigoriev I."/>
        </authorList>
    </citation>
    <scope>NUCLEOTIDE SEQUENCE</scope>
    <source>
        <strain evidence="2">CBS 113389</strain>
    </source>
</reference>
<keyword evidence="3" id="KW-1185">Reference proteome</keyword>
<gene>
    <name evidence="2" type="ORF">BDY17DRAFT_294433</name>
</gene>
<dbReference type="Proteomes" id="UP000799767">
    <property type="component" value="Unassembled WGS sequence"/>
</dbReference>
<sequence>MAPTQADLDFGLAMYIDEMLPEEIEQCDEFIREHRIYIQDCRDGIKQAQDALRANATSNHASKEQTTEWKEEIRRLEAEMREYEEAIRLSERERYDPGRATTGSYRESLKIVMPIITPRGLSVCCTSTQLPKLFRRNNSLHPSRCARSRILACSIRSCRRRQQNSSAAP</sequence>
<evidence type="ECO:0000256" key="1">
    <source>
        <dbReference type="SAM" id="Coils"/>
    </source>
</evidence>
<feature type="coiled-coil region" evidence="1">
    <location>
        <begin position="59"/>
        <end position="93"/>
    </location>
</feature>
<evidence type="ECO:0000313" key="3">
    <source>
        <dbReference type="Proteomes" id="UP000799767"/>
    </source>
</evidence>
<name>A0A6A6Q1I3_9PEZI</name>